<sequence>MDRNEKGIAFKVPPPPCGFDKHGISFLVGRDGGCPCRVKTCRVTPSIGRWHPKGWLGPVIFLRERCSVDMDGSSCRRKPRRRGHWSGFTLAHNICGSNVQERQNGVGQYFRCKNGPCQASSFFPTNLAYTCEFCSYSQVNPPYSLSTLRRSQLQSVAPPPQPVHSTSQPRQGSEALEDSN</sequence>
<gene>
    <name evidence="2" type="ORF">OOW_P131scaffold01768g11</name>
</gene>
<dbReference type="AlphaFoldDB" id="L7IPS7"/>
<proteinExistence type="predicted"/>
<protein>
    <submittedName>
        <fullName evidence="2">Uncharacterized protein</fullName>
    </submittedName>
</protein>
<organism>
    <name type="scientific">Pyricularia oryzae (strain P131)</name>
    <name type="common">Rice blast fungus</name>
    <name type="synonym">Magnaporthe oryzae</name>
    <dbReference type="NCBI Taxonomy" id="1143193"/>
    <lineage>
        <taxon>Eukaryota</taxon>
        <taxon>Fungi</taxon>
        <taxon>Dikarya</taxon>
        <taxon>Ascomycota</taxon>
        <taxon>Pezizomycotina</taxon>
        <taxon>Sordariomycetes</taxon>
        <taxon>Sordariomycetidae</taxon>
        <taxon>Magnaporthales</taxon>
        <taxon>Pyriculariaceae</taxon>
        <taxon>Pyricularia</taxon>
    </lineage>
</organism>
<name>L7IPS7_PYRO1</name>
<accession>L7IPS7</accession>
<evidence type="ECO:0000256" key="1">
    <source>
        <dbReference type="SAM" id="MobiDB-lite"/>
    </source>
</evidence>
<dbReference type="EMBL" id="JH794359">
    <property type="protein sequence ID" value="ELQ57957.1"/>
    <property type="molecule type" value="Genomic_DNA"/>
</dbReference>
<reference evidence="2" key="1">
    <citation type="journal article" date="2012" name="PLoS Genet.">
        <title>Comparative analysis of the genomes of two field isolates of the rice blast fungus Magnaporthe oryzae.</title>
        <authorList>
            <person name="Xue M."/>
            <person name="Yang J."/>
            <person name="Li Z."/>
            <person name="Hu S."/>
            <person name="Yao N."/>
            <person name="Dean R.A."/>
            <person name="Zhao W."/>
            <person name="Shen M."/>
            <person name="Zhang H."/>
            <person name="Li C."/>
            <person name="Liu L."/>
            <person name="Cao L."/>
            <person name="Xu X."/>
            <person name="Xing Y."/>
            <person name="Hsiang T."/>
            <person name="Zhang Z."/>
            <person name="Xu J.R."/>
            <person name="Peng Y.L."/>
        </authorList>
    </citation>
    <scope>NUCLEOTIDE SEQUENCE [LARGE SCALE GENOMIC DNA]</scope>
    <source>
        <strain evidence="2">P131</strain>
    </source>
</reference>
<feature type="region of interest" description="Disordered" evidence="1">
    <location>
        <begin position="151"/>
        <end position="180"/>
    </location>
</feature>
<evidence type="ECO:0000313" key="2">
    <source>
        <dbReference type="EMBL" id="ELQ57957.1"/>
    </source>
</evidence>